<dbReference type="Proteomes" id="UP001180020">
    <property type="component" value="Unassembled WGS sequence"/>
</dbReference>
<reference evidence="1" key="1">
    <citation type="journal article" date="2023" name="Nat. Commun.">
        <title>Diploid and tetraploid genomes of Acorus and the evolution of monocots.</title>
        <authorList>
            <person name="Ma L."/>
            <person name="Liu K.W."/>
            <person name="Li Z."/>
            <person name="Hsiao Y.Y."/>
            <person name="Qi Y."/>
            <person name="Fu T."/>
            <person name="Tang G.D."/>
            <person name="Zhang D."/>
            <person name="Sun W.H."/>
            <person name="Liu D.K."/>
            <person name="Li Y."/>
            <person name="Chen G.Z."/>
            <person name="Liu X.D."/>
            <person name="Liao X.Y."/>
            <person name="Jiang Y.T."/>
            <person name="Yu X."/>
            <person name="Hao Y."/>
            <person name="Huang J."/>
            <person name="Zhao X.W."/>
            <person name="Ke S."/>
            <person name="Chen Y.Y."/>
            <person name="Wu W.L."/>
            <person name="Hsu J.L."/>
            <person name="Lin Y.F."/>
            <person name="Huang M.D."/>
            <person name="Li C.Y."/>
            <person name="Huang L."/>
            <person name="Wang Z.W."/>
            <person name="Zhao X."/>
            <person name="Zhong W.Y."/>
            <person name="Peng D.H."/>
            <person name="Ahmad S."/>
            <person name="Lan S."/>
            <person name="Zhang J.S."/>
            <person name="Tsai W.C."/>
            <person name="Van de Peer Y."/>
            <person name="Liu Z.J."/>
        </authorList>
    </citation>
    <scope>NUCLEOTIDE SEQUENCE</scope>
    <source>
        <strain evidence="1">CP</strain>
    </source>
</reference>
<dbReference type="EMBL" id="JAUJYO010000001">
    <property type="protein sequence ID" value="KAK1324408.1"/>
    <property type="molecule type" value="Genomic_DNA"/>
</dbReference>
<keyword evidence="2" id="KW-1185">Reference proteome</keyword>
<evidence type="ECO:0000313" key="2">
    <source>
        <dbReference type="Proteomes" id="UP001180020"/>
    </source>
</evidence>
<evidence type="ECO:0000313" key="1">
    <source>
        <dbReference type="EMBL" id="KAK1324408.1"/>
    </source>
</evidence>
<reference evidence="1" key="2">
    <citation type="submission" date="2023-06" db="EMBL/GenBank/DDBJ databases">
        <authorList>
            <person name="Ma L."/>
            <person name="Liu K.-W."/>
            <person name="Li Z."/>
            <person name="Hsiao Y.-Y."/>
            <person name="Qi Y."/>
            <person name="Fu T."/>
            <person name="Tang G."/>
            <person name="Zhang D."/>
            <person name="Sun W.-H."/>
            <person name="Liu D.-K."/>
            <person name="Li Y."/>
            <person name="Chen G.-Z."/>
            <person name="Liu X.-D."/>
            <person name="Liao X.-Y."/>
            <person name="Jiang Y.-T."/>
            <person name="Yu X."/>
            <person name="Hao Y."/>
            <person name="Huang J."/>
            <person name="Zhao X.-W."/>
            <person name="Ke S."/>
            <person name="Chen Y.-Y."/>
            <person name="Wu W.-L."/>
            <person name="Hsu J.-L."/>
            <person name="Lin Y.-F."/>
            <person name="Huang M.-D."/>
            <person name="Li C.-Y."/>
            <person name="Huang L."/>
            <person name="Wang Z.-W."/>
            <person name="Zhao X."/>
            <person name="Zhong W.-Y."/>
            <person name="Peng D.-H."/>
            <person name="Ahmad S."/>
            <person name="Lan S."/>
            <person name="Zhang J.-S."/>
            <person name="Tsai W.-C."/>
            <person name="Van De Peer Y."/>
            <person name="Liu Z.-J."/>
        </authorList>
    </citation>
    <scope>NUCLEOTIDE SEQUENCE</scope>
    <source>
        <strain evidence="1">CP</strain>
        <tissue evidence="1">Leaves</tissue>
    </source>
</reference>
<protein>
    <submittedName>
        <fullName evidence="1">Uncharacterized protein</fullName>
    </submittedName>
</protein>
<comment type="caution">
    <text evidence="1">The sequence shown here is derived from an EMBL/GenBank/DDBJ whole genome shotgun (WGS) entry which is preliminary data.</text>
</comment>
<name>A0AAV9FHQ9_ACOCL</name>
<organism evidence="1 2">
    <name type="scientific">Acorus calamus</name>
    <name type="common">Sweet flag</name>
    <dbReference type="NCBI Taxonomy" id="4465"/>
    <lineage>
        <taxon>Eukaryota</taxon>
        <taxon>Viridiplantae</taxon>
        <taxon>Streptophyta</taxon>
        <taxon>Embryophyta</taxon>
        <taxon>Tracheophyta</taxon>
        <taxon>Spermatophyta</taxon>
        <taxon>Magnoliopsida</taxon>
        <taxon>Liliopsida</taxon>
        <taxon>Acoraceae</taxon>
        <taxon>Acorus</taxon>
    </lineage>
</organism>
<gene>
    <name evidence="1" type="ORF">QJS10_CPA01g02316</name>
</gene>
<accession>A0AAV9FHQ9</accession>
<sequence>MSWIGDFEARVRNEGVIIPREILTVYGSSKAVVCTQTDNPWTVIWIKYESTKAWNQNGAFKAKECLGLFDVSRGCTFLTKGCSTLWLLDMVMRHGFGVAGGLPV</sequence>
<dbReference type="AlphaFoldDB" id="A0AAV9FHQ9"/>
<proteinExistence type="predicted"/>